<feature type="transmembrane region" description="Helical" evidence="5">
    <location>
        <begin position="12"/>
        <end position="34"/>
    </location>
</feature>
<keyword evidence="3" id="KW-0378">Hydrolase</keyword>
<evidence type="ECO:0000256" key="1">
    <source>
        <dbReference type="ARBA" id="ARBA00010541"/>
    </source>
</evidence>
<dbReference type="RefSeq" id="WP_126757081.1">
    <property type="nucleotide sequence ID" value="NZ_PIPQ01000002.1"/>
</dbReference>
<sequence>MAKQHASLLTQYLIKPALLGFIVAALVLAVLPLVQQPTESSRVATASDLVSFADAVELAAPAVVNIYTTQSSHPNAHLQGPPTLRLGSGVIMNAKGFILTARHVVSNVDQIRVALQDGRVFGAQLIGSDSLTDLAVLRIAADNLAVIPRNDSYTPRVGDVVLAIGNPYNIGQTVTQGIISATGRNNPDNAYSEFIRMDAAINEGNSGGALVNSRGELVGINSGRYLSEQGEELTGISFSVAYHLAERVMEQIIAEGSVTRGYFGVEARHAFHPELNIPGVVIERIEPEGPAHLAGLRPGDFLVRINGVELKSLNQALDMVAATRPGTSIRIDFVRQQQYLTTEAVIQHLRVPEE</sequence>
<keyword evidence="2 7" id="KW-0645">Protease</keyword>
<dbReference type="Pfam" id="PF17820">
    <property type="entry name" value="PDZ_6"/>
    <property type="match status" value="1"/>
</dbReference>
<dbReference type="InterPro" id="IPR001940">
    <property type="entry name" value="Peptidase_S1C"/>
</dbReference>
<evidence type="ECO:0000256" key="4">
    <source>
        <dbReference type="ARBA" id="ARBA00022825"/>
    </source>
</evidence>
<dbReference type="PROSITE" id="PS50106">
    <property type="entry name" value="PDZ"/>
    <property type="match status" value="1"/>
</dbReference>
<gene>
    <name evidence="7" type="ORF">CWE15_05530</name>
</gene>
<dbReference type="PANTHER" id="PTHR22939">
    <property type="entry name" value="SERINE PROTEASE FAMILY S1C HTRA-RELATED"/>
    <property type="match status" value="1"/>
</dbReference>
<evidence type="ECO:0000256" key="5">
    <source>
        <dbReference type="SAM" id="Phobius"/>
    </source>
</evidence>
<evidence type="ECO:0000313" key="8">
    <source>
        <dbReference type="Proteomes" id="UP000286976"/>
    </source>
</evidence>
<keyword evidence="4" id="KW-0720">Serine protease</keyword>
<accession>A0A432X7P2</accession>
<evidence type="ECO:0000313" key="7">
    <source>
        <dbReference type="EMBL" id="RUO42865.1"/>
    </source>
</evidence>
<dbReference type="PANTHER" id="PTHR22939:SF101">
    <property type="entry name" value="PERIPLASMIC PH-DEPENDENT SERINE ENDOPROTEASE DEGQ"/>
    <property type="match status" value="1"/>
</dbReference>
<dbReference type="AlphaFoldDB" id="A0A432X7P2"/>
<keyword evidence="5" id="KW-0472">Membrane</keyword>
<dbReference type="PRINTS" id="PR00834">
    <property type="entry name" value="PROTEASES2C"/>
</dbReference>
<protein>
    <submittedName>
        <fullName evidence="7">Serine protease</fullName>
    </submittedName>
</protein>
<dbReference type="InterPro" id="IPR041489">
    <property type="entry name" value="PDZ_6"/>
</dbReference>
<keyword evidence="5" id="KW-1133">Transmembrane helix</keyword>
<dbReference type="InterPro" id="IPR043504">
    <property type="entry name" value="Peptidase_S1_PA_chymotrypsin"/>
</dbReference>
<feature type="domain" description="PDZ" evidence="6">
    <location>
        <begin position="252"/>
        <end position="337"/>
    </location>
</feature>
<reference evidence="7 8" key="1">
    <citation type="journal article" date="2011" name="Front. Microbiol.">
        <title>Genomic signatures of strain selection and enhancement in Bacillus atrophaeus var. globigii, a historical biowarfare simulant.</title>
        <authorList>
            <person name="Gibbons H.S."/>
            <person name="Broomall S.M."/>
            <person name="McNew L.A."/>
            <person name="Daligault H."/>
            <person name="Chapman C."/>
            <person name="Bruce D."/>
            <person name="Karavis M."/>
            <person name="Krepps M."/>
            <person name="McGregor P.A."/>
            <person name="Hong C."/>
            <person name="Park K.H."/>
            <person name="Akmal A."/>
            <person name="Feldman A."/>
            <person name="Lin J.S."/>
            <person name="Chang W.E."/>
            <person name="Higgs B.W."/>
            <person name="Demirev P."/>
            <person name="Lindquist J."/>
            <person name="Liem A."/>
            <person name="Fochler E."/>
            <person name="Read T.D."/>
            <person name="Tapia R."/>
            <person name="Johnson S."/>
            <person name="Bishop-Lilly K.A."/>
            <person name="Detter C."/>
            <person name="Han C."/>
            <person name="Sozhamannan S."/>
            <person name="Rosenzweig C.N."/>
            <person name="Skowronski E.W."/>
        </authorList>
    </citation>
    <scope>NUCLEOTIDE SEQUENCE [LARGE SCALE GENOMIC DNA]</scope>
    <source>
        <strain evidence="7 8">AIT1</strain>
    </source>
</reference>
<comment type="caution">
    <text evidence="7">The sequence shown here is derived from an EMBL/GenBank/DDBJ whole genome shotgun (WGS) entry which is preliminary data.</text>
</comment>
<dbReference type="SUPFAM" id="SSF50494">
    <property type="entry name" value="Trypsin-like serine proteases"/>
    <property type="match status" value="1"/>
</dbReference>
<evidence type="ECO:0000256" key="3">
    <source>
        <dbReference type="ARBA" id="ARBA00022801"/>
    </source>
</evidence>
<keyword evidence="5" id="KW-0812">Transmembrane</keyword>
<organism evidence="7 8">
    <name type="scientific">Aliidiomarina taiwanensis</name>
    <dbReference type="NCBI Taxonomy" id="946228"/>
    <lineage>
        <taxon>Bacteria</taxon>
        <taxon>Pseudomonadati</taxon>
        <taxon>Pseudomonadota</taxon>
        <taxon>Gammaproteobacteria</taxon>
        <taxon>Alteromonadales</taxon>
        <taxon>Idiomarinaceae</taxon>
        <taxon>Aliidiomarina</taxon>
    </lineage>
</organism>
<keyword evidence="8" id="KW-1185">Reference proteome</keyword>
<dbReference type="GO" id="GO:0004252">
    <property type="term" value="F:serine-type endopeptidase activity"/>
    <property type="evidence" value="ECO:0007669"/>
    <property type="project" value="InterPro"/>
</dbReference>
<dbReference type="InterPro" id="IPR009003">
    <property type="entry name" value="Peptidase_S1_PA"/>
</dbReference>
<evidence type="ECO:0000259" key="6">
    <source>
        <dbReference type="PROSITE" id="PS50106"/>
    </source>
</evidence>
<dbReference type="InterPro" id="IPR001478">
    <property type="entry name" value="PDZ"/>
</dbReference>
<dbReference type="Gene3D" id="2.40.10.10">
    <property type="entry name" value="Trypsin-like serine proteases"/>
    <property type="match status" value="2"/>
</dbReference>
<proteinExistence type="inferred from homology"/>
<dbReference type="Proteomes" id="UP000286976">
    <property type="component" value="Unassembled WGS sequence"/>
</dbReference>
<dbReference type="Gene3D" id="2.30.42.10">
    <property type="match status" value="1"/>
</dbReference>
<dbReference type="SUPFAM" id="SSF50156">
    <property type="entry name" value="PDZ domain-like"/>
    <property type="match status" value="1"/>
</dbReference>
<name>A0A432X7P2_9GAMM</name>
<dbReference type="EMBL" id="PIPQ01000002">
    <property type="protein sequence ID" value="RUO42865.1"/>
    <property type="molecule type" value="Genomic_DNA"/>
</dbReference>
<dbReference type="OrthoDB" id="9758917at2"/>
<comment type="similarity">
    <text evidence="1">Belongs to the peptidase S1C family.</text>
</comment>
<dbReference type="Pfam" id="PF13365">
    <property type="entry name" value="Trypsin_2"/>
    <property type="match status" value="1"/>
</dbReference>
<dbReference type="InterPro" id="IPR036034">
    <property type="entry name" value="PDZ_sf"/>
</dbReference>
<dbReference type="SMART" id="SM00228">
    <property type="entry name" value="PDZ"/>
    <property type="match status" value="1"/>
</dbReference>
<dbReference type="GO" id="GO:0006515">
    <property type="term" value="P:protein quality control for misfolded or incompletely synthesized proteins"/>
    <property type="evidence" value="ECO:0007669"/>
    <property type="project" value="TreeGrafter"/>
</dbReference>
<dbReference type="GO" id="GO:0042597">
    <property type="term" value="C:periplasmic space"/>
    <property type="evidence" value="ECO:0007669"/>
    <property type="project" value="TreeGrafter"/>
</dbReference>
<evidence type="ECO:0000256" key="2">
    <source>
        <dbReference type="ARBA" id="ARBA00022670"/>
    </source>
</evidence>